<dbReference type="RefSeq" id="WP_195002868.1">
    <property type="nucleotide sequence ID" value="NZ_JADLQN010000002.1"/>
</dbReference>
<gene>
    <name evidence="2" type="ORF">IU449_15910</name>
</gene>
<evidence type="ECO:0000256" key="1">
    <source>
        <dbReference type="SAM" id="MobiDB-lite"/>
    </source>
</evidence>
<reference evidence="2 3" key="1">
    <citation type="submission" date="2020-10" db="EMBL/GenBank/DDBJ databases">
        <title>Identification of Nocardia species via Next-generation sequencing and recognition of intraspecies genetic diversity.</title>
        <authorList>
            <person name="Li P."/>
            <person name="Li P."/>
            <person name="Lu B."/>
        </authorList>
    </citation>
    <scope>NUCLEOTIDE SEQUENCE [LARGE SCALE GENOMIC DNA]</scope>
    <source>
        <strain evidence="2 3">BJ06-0143</strain>
    </source>
</reference>
<accession>A0ABS0DDR2</accession>
<dbReference type="Proteomes" id="UP000707731">
    <property type="component" value="Unassembled WGS sequence"/>
</dbReference>
<keyword evidence="3" id="KW-1185">Reference proteome</keyword>
<proteinExistence type="predicted"/>
<feature type="region of interest" description="Disordered" evidence="1">
    <location>
        <begin position="1"/>
        <end position="25"/>
    </location>
</feature>
<protein>
    <submittedName>
        <fullName evidence="2">Uncharacterized protein</fullName>
    </submittedName>
</protein>
<dbReference type="EMBL" id="JADLQN010000002">
    <property type="protein sequence ID" value="MBF6356013.1"/>
    <property type="molecule type" value="Genomic_DNA"/>
</dbReference>
<evidence type="ECO:0000313" key="3">
    <source>
        <dbReference type="Proteomes" id="UP000707731"/>
    </source>
</evidence>
<organism evidence="2 3">
    <name type="scientific">Nocardia higoensis</name>
    <dbReference type="NCBI Taxonomy" id="228599"/>
    <lineage>
        <taxon>Bacteria</taxon>
        <taxon>Bacillati</taxon>
        <taxon>Actinomycetota</taxon>
        <taxon>Actinomycetes</taxon>
        <taxon>Mycobacteriales</taxon>
        <taxon>Nocardiaceae</taxon>
        <taxon>Nocardia</taxon>
    </lineage>
</organism>
<sequence>MGKAAANSRWRPGLGRGRGRRPAGLTAEARRELLLRGTPGTAVVMGVRPVRRRSARPFAGQAARRMAARRPGSDDRERVLRVRVRLDGELPYETTVRQPVSRADLASMRPGDTVLCRVDPGDRTRVVLYLVDNGEQEATSMARILRDGRRAEATVLAAAPVAADYAGLADPVLRLDLELRAWDEPRPWRVRITQPVPLVALGLVDLGTRLRAAFFTVDRGESVAVDWTASLRAE</sequence>
<feature type="region of interest" description="Disordered" evidence="1">
    <location>
        <begin position="55"/>
        <end position="74"/>
    </location>
</feature>
<evidence type="ECO:0000313" key="2">
    <source>
        <dbReference type="EMBL" id="MBF6356013.1"/>
    </source>
</evidence>
<comment type="caution">
    <text evidence="2">The sequence shown here is derived from an EMBL/GenBank/DDBJ whole genome shotgun (WGS) entry which is preliminary data.</text>
</comment>
<name>A0ABS0DDR2_9NOCA</name>